<protein>
    <submittedName>
        <fullName evidence="11">TRAP-type C4-dicarboxylate transporter permease, small subunit DctQ</fullName>
    </submittedName>
</protein>
<evidence type="ECO:0000256" key="3">
    <source>
        <dbReference type="ARBA" id="ARBA00022475"/>
    </source>
</evidence>
<keyword evidence="12" id="KW-1185">Reference proteome</keyword>
<evidence type="ECO:0000256" key="8">
    <source>
        <dbReference type="ARBA" id="ARBA00038436"/>
    </source>
</evidence>
<dbReference type="GO" id="GO:0005886">
    <property type="term" value="C:plasma membrane"/>
    <property type="evidence" value="ECO:0007669"/>
    <property type="project" value="UniProtKB-SubCell"/>
</dbReference>
<keyword evidence="5 9" id="KW-0812">Transmembrane</keyword>
<feature type="transmembrane region" description="Helical" evidence="9">
    <location>
        <begin position="91"/>
        <end position="111"/>
    </location>
</feature>
<dbReference type="OrthoDB" id="5430717at2"/>
<dbReference type="GO" id="GO:0015740">
    <property type="term" value="P:C4-dicarboxylate transport"/>
    <property type="evidence" value="ECO:0007669"/>
    <property type="project" value="TreeGrafter"/>
</dbReference>
<evidence type="ECO:0000256" key="9">
    <source>
        <dbReference type="SAM" id="Phobius"/>
    </source>
</evidence>
<dbReference type="PANTHER" id="PTHR35011:SF2">
    <property type="entry name" value="2,3-DIKETO-L-GULONATE TRAP TRANSPORTER SMALL PERMEASE PROTEIN YIAM"/>
    <property type="match status" value="1"/>
</dbReference>
<evidence type="ECO:0000313" key="12">
    <source>
        <dbReference type="Proteomes" id="UP000014216"/>
    </source>
</evidence>
<gene>
    <name evidence="11" type="primary">dctQ2</name>
    <name evidence="11" type="ORF">Dpo_4c00490</name>
</gene>
<organism evidence="11 12">
    <name type="scientific">Desulfotignum phosphitoxidans DSM 13687</name>
    <dbReference type="NCBI Taxonomy" id="1286635"/>
    <lineage>
        <taxon>Bacteria</taxon>
        <taxon>Pseudomonadati</taxon>
        <taxon>Thermodesulfobacteriota</taxon>
        <taxon>Desulfobacteria</taxon>
        <taxon>Desulfobacterales</taxon>
        <taxon>Desulfobacteraceae</taxon>
        <taxon>Desulfotignum</taxon>
    </lineage>
</organism>
<name>S0G4Y1_9BACT</name>
<reference evidence="11 12" key="1">
    <citation type="journal article" date="2013" name="Genome Announc.">
        <title>Draft Genome Sequence of Desulfotignum phosphitoxidans DSM 13687 Strain FiPS-3.</title>
        <authorList>
            <person name="Poehlein A."/>
            <person name="Daniel R."/>
            <person name="Simeonova D.D."/>
        </authorList>
    </citation>
    <scope>NUCLEOTIDE SEQUENCE [LARGE SCALE GENOMIC DNA]</scope>
    <source>
        <strain evidence="11 12">DSM 13687</strain>
    </source>
</reference>
<evidence type="ECO:0000256" key="6">
    <source>
        <dbReference type="ARBA" id="ARBA00022989"/>
    </source>
</evidence>
<evidence type="ECO:0000256" key="5">
    <source>
        <dbReference type="ARBA" id="ARBA00022692"/>
    </source>
</evidence>
<dbReference type="AlphaFoldDB" id="S0G4Y1"/>
<evidence type="ECO:0000256" key="2">
    <source>
        <dbReference type="ARBA" id="ARBA00022448"/>
    </source>
</evidence>
<feature type="transmembrane region" description="Helical" evidence="9">
    <location>
        <begin position="52"/>
        <end position="70"/>
    </location>
</feature>
<proteinExistence type="inferred from homology"/>
<evidence type="ECO:0000313" key="11">
    <source>
        <dbReference type="EMBL" id="EMS79502.1"/>
    </source>
</evidence>
<feature type="domain" description="Tripartite ATP-independent periplasmic transporters DctQ component" evidence="10">
    <location>
        <begin position="30"/>
        <end position="158"/>
    </location>
</feature>
<dbReference type="InterPro" id="IPR007387">
    <property type="entry name" value="TRAP_DctQ"/>
</dbReference>
<keyword evidence="2" id="KW-0813">Transport</keyword>
<keyword evidence="3" id="KW-1003">Cell membrane</keyword>
<feature type="transmembrane region" description="Helical" evidence="9">
    <location>
        <begin position="21"/>
        <end position="40"/>
    </location>
</feature>
<dbReference type="InterPro" id="IPR055348">
    <property type="entry name" value="DctQ"/>
</dbReference>
<comment type="caution">
    <text evidence="11">The sequence shown here is derived from an EMBL/GenBank/DDBJ whole genome shotgun (WGS) entry which is preliminary data.</text>
</comment>
<keyword evidence="4" id="KW-0997">Cell inner membrane</keyword>
<keyword evidence="7 9" id="KW-0472">Membrane</keyword>
<feature type="transmembrane region" description="Helical" evidence="9">
    <location>
        <begin position="131"/>
        <end position="150"/>
    </location>
</feature>
<dbReference type="EMBL" id="APJX01000004">
    <property type="protein sequence ID" value="EMS79502.1"/>
    <property type="molecule type" value="Genomic_DNA"/>
</dbReference>
<evidence type="ECO:0000256" key="7">
    <source>
        <dbReference type="ARBA" id="ARBA00023136"/>
    </source>
</evidence>
<dbReference type="PANTHER" id="PTHR35011">
    <property type="entry name" value="2,3-DIKETO-L-GULONATE TRAP TRANSPORTER SMALL PERMEASE PROTEIN YIAM"/>
    <property type="match status" value="1"/>
</dbReference>
<dbReference type="GO" id="GO:0022857">
    <property type="term" value="F:transmembrane transporter activity"/>
    <property type="evidence" value="ECO:0007669"/>
    <property type="project" value="TreeGrafter"/>
</dbReference>
<dbReference type="Pfam" id="PF04290">
    <property type="entry name" value="DctQ"/>
    <property type="match status" value="1"/>
</dbReference>
<dbReference type="Proteomes" id="UP000014216">
    <property type="component" value="Unassembled WGS sequence"/>
</dbReference>
<evidence type="ECO:0000256" key="4">
    <source>
        <dbReference type="ARBA" id="ARBA00022519"/>
    </source>
</evidence>
<comment type="similarity">
    <text evidence="8">Belongs to the TRAP transporter small permease family.</text>
</comment>
<dbReference type="RefSeq" id="WP_006965738.1">
    <property type="nucleotide sequence ID" value="NZ_APJX01000004.1"/>
</dbReference>
<accession>S0G4Y1</accession>
<keyword evidence="6 9" id="KW-1133">Transmembrane helix</keyword>
<evidence type="ECO:0000256" key="1">
    <source>
        <dbReference type="ARBA" id="ARBA00004429"/>
    </source>
</evidence>
<comment type="subcellular location">
    <subcellularLocation>
        <location evidence="1">Cell inner membrane</location>
        <topology evidence="1">Multi-pass membrane protein</topology>
    </subcellularLocation>
</comment>
<sequence length="160" mass="18409">MLGKILKKLDTAASHFEEWTLFIIVITALIALFFNVVLRYGFNYTLAWSEELVRIVIIYSTFIGASVAVKQRAMIRIDAVVQIFPRLKKGLTFYTNILMLVFAGMMIYYGYKMTHLQLLTHQKTIIMQIPLVVVYAVMPVTGLMVFLRTVQVMVQDFTSK</sequence>
<evidence type="ECO:0000259" key="10">
    <source>
        <dbReference type="Pfam" id="PF04290"/>
    </source>
</evidence>